<name>A0A0A9FCG0_ARUDO</name>
<sequence>MHMHIPIPANFAWLCMQLINKCQPLLACTRNIKIQLY</sequence>
<proteinExistence type="predicted"/>
<reference evidence="1" key="2">
    <citation type="journal article" date="2015" name="Data Brief">
        <title>Shoot transcriptome of the giant reed, Arundo donax.</title>
        <authorList>
            <person name="Barrero R.A."/>
            <person name="Guerrero F.D."/>
            <person name="Moolhuijzen P."/>
            <person name="Goolsby J.A."/>
            <person name="Tidwell J."/>
            <person name="Bellgard S.E."/>
            <person name="Bellgard M.I."/>
        </authorList>
    </citation>
    <scope>NUCLEOTIDE SEQUENCE</scope>
    <source>
        <tissue evidence="1">Shoot tissue taken approximately 20 cm above the soil surface</tissue>
    </source>
</reference>
<organism evidence="1">
    <name type="scientific">Arundo donax</name>
    <name type="common">Giant reed</name>
    <name type="synonym">Donax arundinaceus</name>
    <dbReference type="NCBI Taxonomy" id="35708"/>
    <lineage>
        <taxon>Eukaryota</taxon>
        <taxon>Viridiplantae</taxon>
        <taxon>Streptophyta</taxon>
        <taxon>Embryophyta</taxon>
        <taxon>Tracheophyta</taxon>
        <taxon>Spermatophyta</taxon>
        <taxon>Magnoliopsida</taxon>
        <taxon>Liliopsida</taxon>
        <taxon>Poales</taxon>
        <taxon>Poaceae</taxon>
        <taxon>PACMAD clade</taxon>
        <taxon>Arundinoideae</taxon>
        <taxon>Arundineae</taxon>
        <taxon>Arundo</taxon>
    </lineage>
</organism>
<accession>A0A0A9FCG0</accession>
<evidence type="ECO:0000313" key="1">
    <source>
        <dbReference type="EMBL" id="JAE10695.1"/>
    </source>
</evidence>
<reference evidence="1" key="1">
    <citation type="submission" date="2014-09" db="EMBL/GenBank/DDBJ databases">
        <authorList>
            <person name="Magalhaes I.L.F."/>
            <person name="Oliveira U."/>
            <person name="Santos F.R."/>
            <person name="Vidigal T.H.D.A."/>
            <person name="Brescovit A.D."/>
            <person name="Santos A.J."/>
        </authorList>
    </citation>
    <scope>NUCLEOTIDE SEQUENCE</scope>
    <source>
        <tissue evidence="1">Shoot tissue taken approximately 20 cm above the soil surface</tissue>
    </source>
</reference>
<dbReference type="EMBL" id="GBRH01187201">
    <property type="protein sequence ID" value="JAE10695.1"/>
    <property type="molecule type" value="Transcribed_RNA"/>
</dbReference>
<dbReference type="AlphaFoldDB" id="A0A0A9FCG0"/>
<protein>
    <submittedName>
        <fullName evidence="1">Uncharacterized protein</fullName>
    </submittedName>
</protein>